<comment type="cofactor">
    <cofactor evidence="1">
        <name>[4Fe-4S] cluster</name>
        <dbReference type="ChEBI" id="CHEBI:49883"/>
    </cofactor>
</comment>
<dbReference type="InterPro" id="IPR006638">
    <property type="entry name" value="Elp3/MiaA/NifB-like_rSAM"/>
</dbReference>
<evidence type="ECO:0000256" key="4">
    <source>
        <dbReference type="ARBA" id="ARBA00022723"/>
    </source>
</evidence>
<dbReference type="InterPro" id="IPR036390">
    <property type="entry name" value="WH_DNA-bd_sf"/>
</dbReference>
<keyword evidence="2" id="KW-0004">4Fe-4S</keyword>
<dbReference type="GO" id="GO:0046872">
    <property type="term" value="F:metal ion binding"/>
    <property type="evidence" value="ECO:0007669"/>
    <property type="project" value="UniProtKB-KW"/>
</dbReference>
<sequence>MKQIFGPVPSRRLGFSLGVDTIPFKTCTLDCIYCQLGRTTNKTVERREYIPADTILREIEKILSQRGKQKIDYITFSGSGEPTLNLKLGYMIEKIKKITSIPIAILTNGTLLYSSSLQEELQLADLVIPSLDASDEDTFKAINRPHPSLTLEKVVSGIATFSQNFQGKIWLEVMMVEGINDSFEKIKKIGEVIKEIKLDKIQLNTPVRPPAEEFAHPVSLSLLKKAKTILGERCEVIAHFKKHQEITSKEDIKDAILTMIKRRPVTLEDISSSLGIHLNEVIKYIGILQEENLVTSRMYNKKRYYSFAS</sequence>
<dbReference type="Pfam" id="PF04055">
    <property type="entry name" value="Radical_SAM"/>
    <property type="match status" value="1"/>
</dbReference>
<dbReference type="SMART" id="SM00729">
    <property type="entry name" value="Elp3"/>
    <property type="match status" value="1"/>
</dbReference>
<dbReference type="SFLD" id="SFLDG01083">
    <property type="entry name" value="Uncharacterised_Radical_SAM_Su"/>
    <property type="match status" value="1"/>
</dbReference>
<evidence type="ECO:0000313" key="9">
    <source>
        <dbReference type="Proteomes" id="UP000267654"/>
    </source>
</evidence>
<dbReference type="Gene3D" id="3.20.20.70">
    <property type="entry name" value="Aldolase class I"/>
    <property type="match status" value="1"/>
</dbReference>
<accession>A0A662DDM4</accession>
<dbReference type="Proteomes" id="UP000267654">
    <property type="component" value="Unassembled WGS sequence"/>
</dbReference>
<dbReference type="InterPro" id="IPR058240">
    <property type="entry name" value="rSAM_sf"/>
</dbReference>
<feature type="domain" description="Radical SAM core" evidence="7">
    <location>
        <begin position="5"/>
        <end position="241"/>
    </location>
</feature>
<dbReference type="InterPro" id="IPR011991">
    <property type="entry name" value="ArsR-like_HTH"/>
</dbReference>
<proteinExistence type="predicted"/>
<evidence type="ECO:0000313" key="8">
    <source>
        <dbReference type="EMBL" id="RLE12403.1"/>
    </source>
</evidence>
<evidence type="ECO:0000256" key="1">
    <source>
        <dbReference type="ARBA" id="ARBA00001966"/>
    </source>
</evidence>
<dbReference type="InterPro" id="IPR013785">
    <property type="entry name" value="Aldolase_TIM"/>
</dbReference>
<dbReference type="InterPro" id="IPR007197">
    <property type="entry name" value="rSAM"/>
</dbReference>
<protein>
    <submittedName>
        <fullName evidence="8">Radical SAM protein</fullName>
    </submittedName>
</protein>
<gene>
    <name evidence="8" type="ORF">DRI96_04595</name>
</gene>
<evidence type="ECO:0000256" key="5">
    <source>
        <dbReference type="ARBA" id="ARBA00023004"/>
    </source>
</evidence>
<evidence type="ECO:0000256" key="3">
    <source>
        <dbReference type="ARBA" id="ARBA00022691"/>
    </source>
</evidence>
<comment type="caution">
    <text evidence="8">The sequence shown here is derived from an EMBL/GenBank/DDBJ whole genome shotgun (WGS) entry which is preliminary data.</text>
</comment>
<dbReference type="PROSITE" id="PS51918">
    <property type="entry name" value="RADICAL_SAM"/>
    <property type="match status" value="1"/>
</dbReference>
<keyword evidence="6" id="KW-0411">Iron-sulfur</keyword>
<evidence type="ECO:0000256" key="2">
    <source>
        <dbReference type="ARBA" id="ARBA00022485"/>
    </source>
</evidence>
<dbReference type="SFLD" id="SFLDG01067">
    <property type="entry name" value="SPASM/twitch_domain_containing"/>
    <property type="match status" value="1"/>
</dbReference>
<dbReference type="EMBL" id="QMQB01000161">
    <property type="protein sequence ID" value="RLE12403.1"/>
    <property type="molecule type" value="Genomic_DNA"/>
</dbReference>
<dbReference type="AlphaFoldDB" id="A0A662DDM4"/>
<dbReference type="SUPFAM" id="SSF102114">
    <property type="entry name" value="Radical SAM enzymes"/>
    <property type="match status" value="1"/>
</dbReference>
<dbReference type="CDD" id="cd00090">
    <property type="entry name" value="HTH_ARSR"/>
    <property type="match status" value="1"/>
</dbReference>
<evidence type="ECO:0000259" key="7">
    <source>
        <dbReference type="PROSITE" id="PS51918"/>
    </source>
</evidence>
<dbReference type="PANTHER" id="PTHR43787:SF11">
    <property type="entry name" value="UPF0026 PROTEIN SLR1464"/>
    <property type="match status" value="1"/>
</dbReference>
<name>A0A662DDM4_UNCAE</name>
<dbReference type="PANTHER" id="PTHR43787">
    <property type="entry name" value="FEMO COFACTOR BIOSYNTHESIS PROTEIN NIFB-RELATED"/>
    <property type="match status" value="1"/>
</dbReference>
<keyword evidence="4" id="KW-0479">Metal-binding</keyword>
<dbReference type="CDD" id="cd01335">
    <property type="entry name" value="Radical_SAM"/>
    <property type="match status" value="1"/>
</dbReference>
<organism evidence="8 9">
    <name type="scientific">Aerophobetes bacterium</name>
    <dbReference type="NCBI Taxonomy" id="2030807"/>
    <lineage>
        <taxon>Bacteria</taxon>
        <taxon>Candidatus Aerophobota</taxon>
    </lineage>
</organism>
<dbReference type="GO" id="GO:0051539">
    <property type="term" value="F:4 iron, 4 sulfur cluster binding"/>
    <property type="evidence" value="ECO:0007669"/>
    <property type="project" value="UniProtKB-KW"/>
</dbReference>
<dbReference type="SUPFAM" id="SSF46785">
    <property type="entry name" value="Winged helix' DNA-binding domain"/>
    <property type="match status" value="1"/>
</dbReference>
<evidence type="ECO:0000256" key="6">
    <source>
        <dbReference type="ARBA" id="ARBA00023014"/>
    </source>
</evidence>
<reference evidence="8 9" key="1">
    <citation type="submission" date="2018-06" db="EMBL/GenBank/DDBJ databases">
        <title>Extensive metabolic versatility and redundancy in microbially diverse, dynamic hydrothermal sediments.</title>
        <authorList>
            <person name="Dombrowski N."/>
            <person name="Teske A."/>
            <person name="Baker B.J."/>
        </authorList>
    </citation>
    <scope>NUCLEOTIDE SEQUENCE [LARGE SCALE GENOMIC DNA]</scope>
    <source>
        <strain evidence="8">B19_G9</strain>
    </source>
</reference>
<keyword evidence="5" id="KW-0408">Iron</keyword>
<dbReference type="InterPro" id="IPR040084">
    <property type="entry name" value="GTPase_Obg"/>
</dbReference>
<dbReference type="GO" id="GO:0003824">
    <property type="term" value="F:catalytic activity"/>
    <property type="evidence" value="ECO:0007669"/>
    <property type="project" value="InterPro"/>
</dbReference>
<dbReference type="SFLD" id="SFLDS00029">
    <property type="entry name" value="Radical_SAM"/>
    <property type="match status" value="1"/>
</dbReference>
<keyword evidence="3" id="KW-0949">S-adenosyl-L-methionine</keyword>